<gene>
    <name evidence="2" type="ORF">TVAG_206960</name>
</gene>
<dbReference type="Proteomes" id="UP000001542">
    <property type="component" value="Unassembled WGS sequence"/>
</dbReference>
<reference evidence="2" key="1">
    <citation type="submission" date="2006-10" db="EMBL/GenBank/DDBJ databases">
        <authorList>
            <person name="Amadeo P."/>
            <person name="Zhao Q."/>
            <person name="Wortman J."/>
            <person name="Fraser-Liggett C."/>
            <person name="Carlton J."/>
        </authorList>
    </citation>
    <scope>NUCLEOTIDE SEQUENCE</scope>
    <source>
        <strain evidence="2">G3</strain>
    </source>
</reference>
<protein>
    <recommendedName>
        <fullName evidence="4">Transmembrane protein</fullName>
    </recommendedName>
</protein>
<accession>A2EY74</accession>
<keyword evidence="1" id="KW-1133">Transmembrane helix</keyword>
<dbReference type="AlphaFoldDB" id="A2EY74"/>
<dbReference type="VEuPathDB" id="TrichDB:TVAGG3_0413780"/>
<reference evidence="2" key="2">
    <citation type="journal article" date="2007" name="Science">
        <title>Draft genome sequence of the sexually transmitted pathogen Trichomonas vaginalis.</title>
        <authorList>
            <person name="Carlton J.M."/>
            <person name="Hirt R.P."/>
            <person name="Silva J.C."/>
            <person name="Delcher A.L."/>
            <person name="Schatz M."/>
            <person name="Zhao Q."/>
            <person name="Wortman J.R."/>
            <person name="Bidwell S.L."/>
            <person name="Alsmark U.C.M."/>
            <person name="Besteiro S."/>
            <person name="Sicheritz-Ponten T."/>
            <person name="Noel C.J."/>
            <person name="Dacks J.B."/>
            <person name="Foster P.G."/>
            <person name="Simillion C."/>
            <person name="Van de Peer Y."/>
            <person name="Miranda-Saavedra D."/>
            <person name="Barton G.J."/>
            <person name="Westrop G.D."/>
            <person name="Mueller S."/>
            <person name="Dessi D."/>
            <person name="Fiori P.L."/>
            <person name="Ren Q."/>
            <person name="Paulsen I."/>
            <person name="Zhang H."/>
            <person name="Bastida-Corcuera F.D."/>
            <person name="Simoes-Barbosa A."/>
            <person name="Brown M.T."/>
            <person name="Hayes R.D."/>
            <person name="Mukherjee M."/>
            <person name="Okumura C.Y."/>
            <person name="Schneider R."/>
            <person name="Smith A.J."/>
            <person name="Vanacova S."/>
            <person name="Villalvazo M."/>
            <person name="Haas B.J."/>
            <person name="Pertea M."/>
            <person name="Feldblyum T.V."/>
            <person name="Utterback T.R."/>
            <person name="Shu C.L."/>
            <person name="Osoegawa K."/>
            <person name="de Jong P.J."/>
            <person name="Hrdy I."/>
            <person name="Horvathova L."/>
            <person name="Zubacova Z."/>
            <person name="Dolezal P."/>
            <person name="Malik S.B."/>
            <person name="Logsdon J.M. Jr."/>
            <person name="Henze K."/>
            <person name="Gupta A."/>
            <person name="Wang C.C."/>
            <person name="Dunne R.L."/>
            <person name="Upcroft J.A."/>
            <person name="Upcroft P."/>
            <person name="White O."/>
            <person name="Salzberg S.L."/>
            <person name="Tang P."/>
            <person name="Chiu C.-H."/>
            <person name="Lee Y.-S."/>
            <person name="Embley T.M."/>
            <person name="Coombs G.H."/>
            <person name="Mottram J.C."/>
            <person name="Tachezy J."/>
            <person name="Fraser-Liggett C.M."/>
            <person name="Johnson P.J."/>
        </authorList>
    </citation>
    <scope>NUCLEOTIDE SEQUENCE [LARGE SCALE GENOMIC DNA]</scope>
    <source>
        <strain evidence="2">G3</strain>
    </source>
</reference>
<sequence>MSITDGNEDPKQYLESMEIEPRRDKRENLRIYNDIKGLKKKIDPNVSAQVFELKKKMNNIRNLCSFLWIMMLLCIINPLTIKSSFWKYTDVFCLFATNYWEIFSPLLLALVPIDVYDKHNKDELTEELWSDHEILKNFGNDHGFHKENAFATFSLDEKSFTFLFFSDESYSGHTCFFKVVINQEVRYYMYLPSSIAKKKFSYGKTNKLGSLIELAPDRVEAAVIQTPTITSCATHEEDINHDNGNFTRGQIYFDDSLENQWEQLWENLLDNSTKDPCNQSGQPFEFPFGLD</sequence>
<feature type="transmembrane region" description="Helical" evidence="1">
    <location>
        <begin position="63"/>
        <end position="81"/>
    </location>
</feature>
<proteinExistence type="predicted"/>
<evidence type="ECO:0008006" key="4">
    <source>
        <dbReference type="Google" id="ProtNLM"/>
    </source>
</evidence>
<keyword evidence="1" id="KW-0812">Transmembrane</keyword>
<evidence type="ECO:0000313" key="3">
    <source>
        <dbReference type="Proteomes" id="UP000001542"/>
    </source>
</evidence>
<name>A2EY74_TRIV3</name>
<dbReference type="VEuPathDB" id="TrichDB:TVAG_206960"/>
<dbReference type="EMBL" id="DS113537">
    <property type="protein sequence ID" value="EAY02420.1"/>
    <property type="molecule type" value="Genomic_DNA"/>
</dbReference>
<dbReference type="InParanoid" id="A2EY74"/>
<evidence type="ECO:0000313" key="2">
    <source>
        <dbReference type="EMBL" id="EAY02420.1"/>
    </source>
</evidence>
<keyword evidence="1" id="KW-0472">Membrane</keyword>
<keyword evidence="3" id="KW-1185">Reference proteome</keyword>
<dbReference type="RefSeq" id="XP_001330673.1">
    <property type="nucleotide sequence ID" value="XM_001330637.1"/>
</dbReference>
<dbReference type="KEGG" id="tva:4760258"/>
<organism evidence="2 3">
    <name type="scientific">Trichomonas vaginalis (strain ATCC PRA-98 / G3)</name>
    <dbReference type="NCBI Taxonomy" id="412133"/>
    <lineage>
        <taxon>Eukaryota</taxon>
        <taxon>Metamonada</taxon>
        <taxon>Parabasalia</taxon>
        <taxon>Trichomonadida</taxon>
        <taxon>Trichomonadidae</taxon>
        <taxon>Trichomonas</taxon>
    </lineage>
</organism>
<evidence type="ECO:0000256" key="1">
    <source>
        <dbReference type="SAM" id="Phobius"/>
    </source>
</evidence>